<evidence type="ECO:0000256" key="7">
    <source>
        <dbReference type="ARBA" id="ARBA00023015"/>
    </source>
</evidence>
<keyword evidence="7" id="KW-0805">Transcription regulation</keyword>
<organism evidence="12 13">
    <name type="scientific">Discina gigas</name>
    <dbReference type="NCBI Taxonomy" id="1032678"/>
    <lineage>
        <taxon>Eukaryota</taxon>
        <taxon>Fungi</taxon>
        <taxon>Dikarya</taxon>
        <taxon>Ascomycota</taxon>
        <taxon>Pezizomycotina</taxon>
        <taxon>Pezizomycetes</taxon>
        <taxon>Pezizales</taxon>
        <taxon>Discinaceae</taxon>
        <taxon>Discina</taxon>
    </lineage>
</organism>
<feature type="domain" description="Arb2-like" evidence="11">
    <location>
        <begin position="410"/>
        <end position="670"/>
    </location>
</feature>
<gene>
    <name evidence="12" type="primary">HDA1</name>
    <name evidence="12" type="ORF">Q9L58_007750</name>
</gene>
<evidence type="ECO:0000259" key="10">
    <source>
        <dbReference type="Pfam" id="PF00850"/>
    </source>
</evidence>
<comment type="similarity">
    <text evidence="2">Belongs to the histone deacetylase family. HD type 2 subfamily.</text>
</comment>
<keyword evidence="4" id="KW-0678">Repressor</keyword>
<reference evidence="12 13" key="1">
    <citation type="submission" date="2024-02" db="EMBL/GenBank/DDBJ databases">
        <title>Discinaceae phylogenomics.</title>
        <authorList>
            <person name="Dirks A.C."/>
            <person name="James T.Y."/>
        </authorList>
    </citation>
    <scope>NUCLEOTIDE SEQUENCE [LARGE SCALE GENOMIC DNA]</scope>
    <source>
        <strain evidence="12 13">ACD0624</strain>
    </source>
</reference>
<comment type="subcellular location">
    <subcellularLocation>
        <location evidence="1">Nucleus</location>
    </subcellularLocation>
</comment>
<dbReference type="EC" id="3.5.1.98" evidence="3"/>
<evidence type="ECO:0000256" key="6">
    <source>
        <dbReference type="ARBA" id="ARBA00022853"/>
    </source>
</evidence>
<evidence type="ECO:0000256" key="3">
    <source>
        <dbReference type="ARBA" id="ARBA00012111"/>
    </source>
</evidence>
<dbReference type="Gene3D" id="3.40.800.20">
    <property type="entry name" value="Histone deacetylase domain"/>
    <property type="match status" value="2"/>
</dbReference>
<keyword evidence="8" id="KW-0804">Transcription</keyword>
<accession>A0ABR3GBJ6</accession>
<dbReference type="InterPro" id="IPR019154">
    <property type="entry name" value="Arb2-like_domain"/>
</dbReference>
<dbReference type="Pfam" id="PF09757">
    <property type="entry name" value="Arb2-like"/>
    <property type="match status" value="1"/>
</dbReference>
<evidence type="ECO:0000256" key="9">
    <source>
        <dbReference type="ARBA" id="ARBA00023242"/>
    </source>
</evidence>
<dbReference type="Pfam" id="PF00850">
    <property type="entry name" value="Hist_deacetyl"/>
    <property type="match status" value="1"/>
</dbReference>
<protein>
    <recommendedName>
        <fullName evidence="3">histone deacetylase</fullName>
        <ecNumber evidence="3">3.5.1.98</ecNumber>
    </recommendedName>
</protein>
<evidence type="ECO:0000256" key="8">
    <source>
        <dbReference type="ARBA" id="ARBA00023163"/>
    </source>
</evidence>
<sequence length="675" mass="74961">MPFVPPFDDTAMSDAPNVLGAAALATGAFAIPLRVNGHADITFTNPYDPSTSRQVSPTGERRSAVTWMTEGFANNNGPVDDRRSDCKAKVKERHIALPVSSLKTGLCYDVRMMNHTQIFETEHPEQPKRIFLIYKALVDAMLLVDPEISGVSQEPGLMTRISAREVTYDEAMLAHSEEHWEYLASTAGNGTQAIFYDDPSILYMSIHRYDGGNFYPEGEAGDIDKCGEGKGVGMNVNIPWNNMVGGMGDGDYMYAFQRVVMPIALEFNPDIVIGEQFSAGFDAAAGDELGKCMVTPAGYAHMTHMLMSLANGKIVVCLEGGYNLDSISKSALAVTKVLMGEPPGMLHDGDKVRESAMKDVEACVIQQSRYWRCMRPYEAEYEEKRGEYRLHGENPDLQKSRPSAETMIGKDVIRSHQSKVLFESHKMTELNIFRDVISKSFENQVLATTDSYKAETIVLLVHDPGVCFVRIAPHNALLEDVGNMYIDWAVNKGFAVLDVNIPQALTMEDVRTPYLLGVGTGNLLKKGELAKKREYDMMKQTEEICVYLWDNYIEIADARNIILMGVGDAYVGILYLLANRECRERVKGVVGVVGEENSARAIMTGMHGDSLLDWYFQNSLVVCSKDHGIWEKTMKRGRKKFGGLHRATANTLQDVLRDTHDIVVDWIGGKVPPTS</sequence>
<dbReference type="SUPFAM" id="SSF52768">
    <property type="entry name" value="Arginase/deacetylase"/>
    <property type="match status" value="1"/>
</dbReference>
<keyword evidence="6" id="KW-0156">Chromatin regulator</keyword>
<dbReference type="Proteomes" id="UP001447188">
    <property type="component" value="Unassembled WGS sequence"/>
</dbReference>
<feature type="domain" description="Histone deacetylase" evidence="10">
    <location>
        <begin position="188"/>
        <end position="338"/>
    </location>
</feature>
<dbReference type="PANTHER" id="PTHR10625">
    <property type="entry name" value="HISTONE DEACETYLASE HDAC1-RELATED"/>
    <property type="match status" value="1"/>
</dbReference>
<keyword evidence="5 12" id="KW-0378">Hydrolase</keyword>
<dbReference type="InterPro" id="IPR023801">
    <property type="entry name" value="His_deacetylse_dom"/>
</dbReference>
<dbReference type="PANTHER" id="PTHR10625:SF5">
    <property type="entry name" value="HISTONE DEACETYLASE"/>
    <property type="match status" value="1"/>
</dbReference>
<evidence type="ECO:0000256" key="1">
    <source>
        <dbReference type="ARBA" id="ARBA00004123"/>
    </source>
</evidence>
<comment type="caution">
    <text evidence="12">The sequence shown here is derived from an EMBL/GenBank/DDBJ whole genome shotgun (WGS) entry which is preliminary data.</text>
</comment>
<evidence type="ECO:0000313" key="13">
    <source>
        <dbReference type="Proteomes" id="UP001447188"/>
    </source>
</evidence>
<keyword evidence="9" id="KW-0539">Nucleus</keyword>
<evidence type="ECO:0000256" key="2">
    <source>
        <dbReference type="ARBA" id="ARBA00007738"/>
    </source>
</evidence>
<dbReference type="InterPro" id="IPR037138">
    <property type="entry name" value="His_deacetylse_dom_sf"/>
</dbReference>
<dbReference type="InterPro" id="IPR023696">
    <property type="entry name" value="Ureohydrolase_dom_sf"/>
</dbReference>
<dbReference type="EMBL" id="JBBBZM010000129">
    <property type="protein sequence ID" value="KAL0633314.1"/>
    <property type="molecule type" value="Genomic_DNA"/>
</dbReference>
<evidence type="ECO:0000259" key="11">
    <source>
        <dbReference type="Pfam" id="PF09757"/>
    </source>
</evidence>
<evidence type="ECO:0000256" key="5">
    <source>
        <dbReference type="ARBA" id="ARBA00022801"/>
    </source>
</evidence>
<dbReference type="GO" id="GO:0141221">
    <property type="term" value="F:histone deacetylase activity, hydrolytic mechanism"/>
    <property type="evidence" value="ECO:0007669"/>
    <property type="project" value="UniProtKB-EC"/>
</dbReference>
<keyword evidence="13" id="KW-1185">Reference proteome</keyword>
<proteinExistence type="inferred from homology"/>
<evidence type="ECO:0000313" key="12">
    <source>
        <dbReference type="EMBL" id="KAL0633314.1"/>
    </source>
</evidence>
<name>A0ABR3GBJ6_9PEZI</name>
<evidence type="ECO:0000256" key="4">
    <source>
        <dbReference type="ARBA" id="ARBA00022491"/>
    </source>
</evidence>